<accession>A0A3B0CJG0</accession>
<dbReference type="Pfam" id="PF12833">
    <property type="entry name" value="HTH_18"/>
    <property type="match status" value="1"/>
</dbReference>
<feature type="transmembrane region" description="Helical" evidence="5">
    <location>
        <begin position="20"/>
        <end position="41"/>
    </location>
</feature>
<organism evidence="7 8">
    <name type="scientific">Paenibacillus ginsengarvi</name>
    <dbReference type="NCBI Taxonomy" id="400777"/>
    <lineage>
        <taxon>Bacteria</taxon>
        <taxon>Bacillati</taxon>
        <taxon>Bacillota</taxon>
        <taxon>Bacilli</taxon>
        <taxon>Bacillales</taxon>
        <taxon>Paenibacillaceae</taxon>
        <taxon>Paenibacillus</taxon>
    </lineage>
</organism>
<dbReference type="GO" id="GO:0043565">
    <property type="term" value="F:sequence-specific DNA binding"/>
    <property type="evidence" value="ECO:0007669"/>
    <property type="project" value="InterPro"/>
</dbReference>
<evidence type="ECO:0000256" key="2">
    <source>
        <dbReference type="ARBA" id="ARBA00023125"/>
    </source>
</evidence>
<dbReference type="EMBL" id="RBAH01000003">
    <property type="protein sequence ID" value="RKN85805.1"/>
    <property type="molecule type" value="Genomic_DNA"/>
</dbReference>
<dbReference type="AlphaFoldDB" id="A0A3B0CJG0"/>
<keyword evidence="3" id="KW-0804">Transcription</keyword>
<dbReference type="SUPFAM" id="SSF46689">
    <property type="entry name" value="Homeodomain-like"/>
    <property type="match status" value="2"/>
</dbReference>
<keyword evidence="8" id="KW-1185">Reference proteome</keyword>
<keyword evidence="5" id="KW-0472">Membrane</keyword>
<evidence type="ECO:0000259" key="6">
    <source>
        <dbReference type="PROSITE" id="PS01124"/>
    </source>
</evidence>
<keyword evidence="5" id="KW-0812">Transmembrane</keyword>
<evidence type="ECO:0000313" key="8">
    <source>
        <dbReference type="Proteomes" id="UP000282311"/>
    </source>
</evidence>
<dbReference type="SMART" id="SM00342">
    <property type="entry name" value="HTH_ARAC"/>
    <property type="match status" value="1"/>
</dbReference>
<dbReference type="PROSITE" id="PS01124">
    <property type="entry name" value="HTH_ARAC_FAMILY_2"/>
    <property type="match status" value="1"/>
</dbReference>
<dbReference type="Gene3D" id="1.10.10.60">
    <property type="entry name" value="Homeodomain-like"/>
    <property type="match status" value="2"/>
</dbReference>
<dbReference type="GO" id="GO:0003700">
    <property type="term" value="F:DNA-binding transcription factor activity"/>
    <property type="evidence" value="ECO:0007669"/>
    <property type="project" value="InterPro"/>
</dbReference>
<dbReference type="Proteomes" id="UP000282311">
    <property type="component" value="Unassembled WGS sequence"/>
</dbReference>
<evidence type="ECO:0000256" key="5">
    <source>
        <dbReference type="SAM" id="Phobius"/>
    </source>
</evidence>
<name>A0A3B0CJG0_9BACL</name>
<keyword evidence="5" id="KW-1133">Transmembrane helix</keyword>
<proteinExistence type="predicted"/>
<reference evidence="7 8" key="1">
    <citation type="journal article" date="2007" name="Int. J. Syst. Evol. Microbiol.">
        <title>Paenibacillus ginsengarvi sp. nov., isolated from soil from ginseng cultivation.</title>
        <authorList>
            <person name="Yoon M.H."/>
            <person name="Ten L.N."/>
            <person name="Im W.T."/>
        </authorList>
    </citation>
    <scope>NUCLEOTIDE SEQUENCE [LARGE SCALE GENOMIC DNA]</scope>
    <source>
        <strain evidence="7 8">KCTC 13059</strain>
    </source>
</reference>
<feature type="domain" description="HTH araC/xylS-type" evidence="6">
    <location>
        <begin position="718"/>
        <end position="816"/>
    </location>
</feature>
<dbReference type="PANTHER" id="PTHR43280:SF2">
    <property type="entry name" value="HTH-TYPE TRANSCRIPTIONAL REGULATOR EXSA"/>
    <property type="match status" value="1"/>
</dbReference>
<gene>
    <name evidence="7" type="ORF">D7M11_05580</name>
</gene>
<feature type="region of interest" description="Disordered" evidence="4">
    <location>
        <begin position="810"/>
        <end position="832"/>
    </location>
</feature>
<dbReference type="PANTHER" id="PTHR43280">
    <property type="entry name" value="ARAC-FAMILY TRANSCRIPTIONAL REGULATOR"/>
    <property type="match status" value="1"/>
</dbReference>
<evidence type="ECO:0000256" key="4">
    <source>
        <dbReference type="SAM" id="MobiDB-lite"/>
    </source>
</evidence>
<dbReference type="Gene3D" id="3.30.450.20">
    <property type="entry name" value="PAS domain"/>
    <property type="match status" value="1"/>
</dbReference>
<keyword evidence="1" id="KW-0805">Transcription regulation</keyword>
<evidence type="ECO:0000313" key="7">
    <source>
        <dbReference type="EMBL" id="RKN85805.1"/>
    </source>
</evidence>
<keyword evidence="2" id="KW-0238">DNA-binding</keyword>
<feature type="transmembrane region" description="Helical" evidence="5">
    <location>
        <begin position="74"/>
        <end position="97"/>
    </location>
</feature>
<evidence type="ECO:0000256" key="3">
    <source>
        <dbReference type="ARBA" id="ARBA00023163"/>
    </source>
</evidence>
<comment type="caution">
    <text evidence="7">The sequence shown here is derived from an EMBL/GenBank/DDBJ whole genome shotgun (WGS) entry which is preliminary data.</text>
</comment>
<dbReference type="InterPro" id="IPR009057">
    <property type="entry name" value="Homeodomain-like_sf"/>
</dbReference>
<protein>
    <submittedName>
        <fullName evidence="7">AraC family transcriptional regulator</fullName>
    </submittedName>
</protein>
<sequence length="832" mass="94707">MTLPRTVYYNFDKKRRSSARVTNGGCFFPLTFAAALCRFAIRKCKRFIYQIKGGSTVAVKLTRLFRKTTFKRKLYLYSLLLCIVPVLLLGSVSSWLASRMVQDEVDHNHQIILRQIQLQVDHFLQTLDKASIGLANNATIEKSAQVGFSMQQLDTSLDMIDLLQKQRNFSDIPFQISIVYSNFDQVYSNRDGLMQLSQFGYGEIARQLRASNTGLAVLAPRTYPNQDELLVIRSVPLFITDKADGFVMLHIPSSELSSFVQSVQLGERRKLLVMNDKGTVVASHDPSEIGRRVNSPELYRYWAGPDRSASEIKMDGVSYQVSMERSAFNNWTYLALTESSLLTGKAKRIETLTWATAAALMAIWVLIALFGTNRLYNPIQRLTAKFSGDGKGGGQTQRDGLEALDSFIHHVVMTNDRLQHRLDEQLPYLKETVYQQLLRGEMDDREIRDKTEHYGFPLKGHYFSVCLVDLDEYGRFRETYKDKDRSLLFYALRKMCEELCEQEPEFSCITASPLPGQVAIVIGTDRMDEETVKVRKLVAPIGDKVRDYFPFTVTVALSVPGKDYRSIADGYQQALELLSYRLLLGHNQFITPGDLKPSVQQSRLTIVRKLKKIVSSIAQGDLDGAAEELRELVRDVPQYVQNSETVLGLFAYLIGELDMLLQEIGLDPKAFFPEDPYKELYAKTSLDEVTAWLTGTIFPAVARHMGSLRQSKQKALIRGVLDYIHDHYDVDLSLQHVADRFELSPSQLSRSFKEETGANFGDYLIDYRMEKAKELLVHTDMPIKDISEKLCYTSVQNFTRIFKQTVQVPPGQYRKQHRDIGEDETGKPLPEA</sequence>
<evidence type="ECO:0000256" key="1">
    <source>
        <dbReference type="ARBA" id="ARBA00023015"/>
    </source>
</evidence>
<dbReference type="InterPro" id="IPR041522">
    <property type="entry name" value="CdaR_GGDEF"/>
</dbReference>
<dbReference type="Pfam" id="PF17853">
    <property type="entry name" value="GGDEF_2"/>
    <property type="match status" value="1"/>
</dbReference>
<dbReference type="InterPro" id="IPR018060">
    <property type="entry name" value="HTH_AraC"/>
</dbReference>